<evidence type="ECO:0000256" key="1">
    <source>
        <dbReference type="SAM" id="Phobius"/>
    </source>
</evidence>
<dbReference type="RefSeq" id="WP_345120124.1">
    <property type="nucleotide sequence ID" value="NZ_BAABAT010000001.1"/>
</dbReference>
<organism evidence="2 3">
    <name type="scientific">Dactylosporangium darangshiense</name>
    <dbReference type="NCBI Taxonomy" id="579108"/>
    <lineage>
        <taxon>Bacteria</taxon>
        <taxon>Bacillati</taxon>
        <taxon>Actinomycetota</taxon>
        <taxon>Actinomycetes</taxon>
        <taxon>Micromonosporales</taxon>
        <taxon>Micromonosporaceae</taxon>
        <taxon>Dactylosporangium</taxon>
    </lineage>
</organism>
<gene>
    <name evidence="2" type="ORF">GCM10022255_001820</name>
</gene>
<feature type="transmembrane region" description="Helical" evidence="1">
    <location>
        <begin position="12"/>
        <end position="33"/>
    </location>
</feature>
<protein>
    <recommendedName>
        <fullName evidence="4">DUF1449 family protein</fullName>
    </recommendedName>
</protein>
<reference evidence="3" key="1">
    <citation type="journal article" date="2019" name="Int. J. Syst. Evol. Microbiol.">
        <title>The Global Catalogue of Microorganisms (GCM) 10K type strain sequencing project: providing services to taxonomists for standard genome sequencing and annotation.</title>
        <authorList>
            <consortium name="The Broad Institute Genomics Platform"/>
            <consortium name="The Broad Institute Genome Sequencing Center for Infectious Disease"/>
            <person name="Wu L."/>
            <person name="Ma J."/>
        </authorList>
    </citation>
    <scope>NUCLEOTIDE SEQUENCE [LARGE SCALE GENOMIC DNA]</scope>
    <source>
        <strain evidence="3">JCM 17441</strain>
    </source>
</reference>
<sequence length="188" mass="19637">MGDFLDAVLEFPTVLFTFLLVVVIAYWLVVLFGGADADGLDVVDVGLSGVPVAVGLSVVVLVGWFVSLAGATLVDGALLGVVVLVVALVVAWLAARLLVVPLRRLFPATSGDSRTAFVGRTCVIRTGTVTEAFGQAEVTAADGSSAIVQVRQTGADTFTAGSTAVIYEYDRDGEFFWIVPTPGLRELS</sequence>
<proteinExistence type="predicted"/>
<keyword evidence="1" id="KW-0812">Transmembrane</keyword>
<feature type="transmembrane region" description="Helical" evidence="1">
    <location>
        <begin position="45"/>
        <end position="66"/>
    </location>
</feature>
<keyword evidence="1" id="KW-1133">Transmembrane helix</keyword>
<keyword evidence="1" id="KW-0472">Membrane</keyword>
<evidence type="ECO:0000313" key="2">
    <source>
        <dbReference type="EMBL" id="GAA4243306.1"/>
    </source>
</evidence>
<dbReference type="Proteomes" id="UP001500620">
    <property type="component" value="Unassembled WGS sequence"/>
</dbReference>
<dbReference type="EMBL" id="BAABAT010000001">
    <property type="protein sequence ID" value="GAA4243306.1"/>
    <property type="molecule type" value="Genomic_DNA"/>
</dbReference>
<keyword evidence="3" id="KW-1185">Reference proteome</keyword>
<accession>A0ABP8CTV0</accession>
<name>A0ABP8CTV0_9ACTN</name>
<evidence type="ECO:0008006" key="4">
    <source>
        <dbReference type="Google" id="ProtNLM"/>
    </source>
</evidence>
<feature type="transmembrane region" description="Helical" evidence="1">
    <location>
        <begin position="78"/>
        <end position="99"/>
    </location>
</feature>
<comment type="caution">
    <text evidence="2">The sequence shown here is derived from an EMBL/GenBank/DDBJ whole genome shotgun (WGS) entry which is preliminary data.</text>
</comment>
<evidence type="ECO:0000313" key="3">
    <source>
        <dbReference type="Proteomes" id="UP001500620"/>
    </source>
</evidence>